<protein>
    <submittedName>
        <fullName evidence="6">Meiotic recombination protein DMC1</fullName>
    </submittedName>
</protein>
<evidence type="ECO:0000256" key="3">
    <source>
        <dbReference type="RuleBase" id="RU003422"/>
    </source>
</evidence>
<feature type="domain" description="RecA family profile 2" evidence="5">
    <location>
        <begin position="126"/>
        <end position="191"/>
    </location>
</feature>
<accession>A0ABR4ND62</accession>
<feature type="domain" description="RecA family profile 1" evidence="4">
    <location>
        <begin position="1"/>
        <end position="121"/>
    </location>
</feature>
<gene>
    <name evidence="6" type="primary">LIM15</name>
    <name evidence="6" type="ORF">HK105_203144</name>
</gene>
<dbReference type="EMBL" id="JADGIZ020000011">
    <property type="protein sequence ID" value="KAL2917478.1"/>
    <property type="molecule type" value="Genomic_DNA"/>
</dbReference>
<proteinExistence type="inferred from homology"/>
<dbReference type="SUPFAM" id="SSF52540">
    <property type="entry name" value="P-loop containing nucleoside triphosphate hydrolases"/>
    <property type="match status" value="1"/>
</dbReference>
<reference evidence="6 7" key="1">
    <citation type="submission" date="2023-09" db="EMBL/GenBank/DDBJ databases">
        <title>Pangenome analysis of Batrachochytrium dendrobatidis and related Chytrids.</title>
        <authorList>
            <person name="Yacoub M.N."/>
            <person name="Stajich J.E."/>
            <person name="James T.Y."/>
        </authorList>
    </citation>
    <scope>NUCLEOTIDE SEQUENCE [LARGE SCALE GENOMIC DNA]</scope>
    <source>
        <strain evidence="6 7">JEL0888</strain>
    </source>
</reference>
<dbReference type="InterPro" id="IPR013632">
    <property type="entry name" value="Rad51_C"/>
</dbReference>
<dbReference type="PANTHER" id="PTHR22942">
    <property type="entry name" value="RECA/RAD51/RADA DNA STRAND-PAIRING FAMILY MEMBER"/>
    <property type="match status" value="1"/>
</dbReference>
<dbReference type="InterPro" id="IPR020588">
    <property type="entry name" value="RecA_ATP-bd"/>
</dbReference>
<dbReference type="PROSITE" id="PS50163">
    <property type="entry name" value="RECA_3"/>
    <property type="match status" value="1"/>
</dbReference>
<evidence type="ECO:0000259" key="4">
    <source>
        <dbReference type="PROSITE" id="PS50162"/>
    </source>
</evidence>
<keyword evidence="1 3" id="KW-0547">Nucleotide-binding</keyword>
<evidence type="ECO:0000313" key="7">
    <source>
        <dbReference type="Proteomes" id="UP001527925"/>
    </source>
</evidence>
<comment type="similarity">
    <text evidence="3">Belongs to the RecA family.</text>
</comment>
<evidence type="ECO:0000259" key="5">
    <source>
        <dbReference type="PROSITE" id="PS50163"/>
    </source>
</evidence>
<keyword evidence="7" id="KW-1185">Reference proteome</keyword>
<dbReference type="Proteomes" id="UP001527925">
    <property type="component" value="Unassembled WGS sequence"/>
</dbReference>
<evidence type="ECO:0000313" key="6">
    <source>
        <dbReference type="EMBL" id="KAL2917478.1"/>
    </source>
</evidence>
<dbReference type="PANTHER" id="PTHR22942:SF30">
    <property type="entry name" value="MEIOTIC RECOMBINATION PROTEIN DMC1_LIM15 HOMOLOG"/>
    <property type="match status" value="1"/>
</dbReference>
<dbReference type="InterPro" id="IPR027417">
    <property type="entry name" value="P-loop_NTPase"/>
</dbReference>
<organism evidence="6 7">
    <name type="scientific">Polyrhizophydium stewartii</name>
    <dbReference type="NCBI Taxonomy" id="2732419"/>
    <lineage>
        <taxon>Eukaryota</taxon>
        <taxon>Fungi</taxon>
        <taxon>Fungi incertae sedis</taxon>
        <taxon>Chytridiomycota</taxon>
        <taxon>Chytridiomycota incertae sedis</taxon>
        <taxon>Chytridiomycetes</taxon>
        <taxon>Rhizophydiales</taxon>
        <taxon>Rhizophydiales incertae sedis</taxon>
        <taxon>Polyrhizophydium</taxon>
    </lineage>
</organism>
<sequence length="191" mass="21138">MGGGNGKAAFIDTEGTFRPERIEAIAARFGLDPEATISNVMYARALNSEHQYELLNELAVRLCDDRQFRLIVIDSIMALFRTDFCGRGELAERQQKLGQMLARLTRLAEEFNVAVYLTNQMCADPGAMMTFNADPKKPIGGHVLAHASATRLYLKKGRGETRIVKLWDSPDMPDAEAVYEITPGGIGDARD</sequence>
<dbReference type="PROSITE" id="PS50162">
    <property type="entry name" value="RECA_2"/>
    <property type="match status" value="1"/>
</dbReference>
<dbReference type="Pfam" id="PF08423">
    <property type="entry name" value="Rad51"/>
    <property type="match status" value="1"/>
</dbReference>
<keyword evidence="2 3" id="KW-0067">ATP-binding</keyword>
<comment type="caution">
    <text evidence="6">The sequence shown here is derived from an EMBL/GenBank/DDBJ whole genome shotgun (WGS) entry which is preliminary data.</text>
</comment>
<dbReference type="InterPro" id="IPR020587">
    <property type="entry name" value="RecA_monomer-monomer_interface"/>
</dbReference>
<evidence type="ECO:0000256" key="2">
    <source>
        <dbReference type="ARBA" id="ARBA00022840"/>
    </source>
</evidence>
<name>A0ABR4ND62_9FUNG</name>
<dbReference type="Gene3D" id="3.40.50.300">
    <property type="entry name" value="P-loop containing nucleotide triphosphate hydrolases"/>
    <property type="match status" value="1"/>
</dbReference>
<evidence type="ECO:0000256" key="1">
    <source>
        <dbReference type="ARBA" id="ARBA00022741"/>
    </source>
</evidence>